<proteinExistence type="predicted"/>
<keyword evidence="2" id="KW-1185">Reference proteome</keyword>
<dbReference type="STRING" id="476157.GCA_001663155_02302"/>
<dbReference type="EMBL" id="VLLK01000001">
    <property type="protein sequence ID" value="TWJ09416.1"/>
    <property type="molecule type" value="Genomic_DNA"/>
</dbReference>
<name>A0A562UUW9_9SPHN</name>
<reference evidence="1 2" key="1">
    <citation type="submission" date="2019-07" db="EMBL/GenBank/DDBJ databases">
        <title>Genomic Encyclopedia of Archaeal and Bacterial Type Strains, Phase II (KMG-II): from individual species to whole genera.</title>
        <authorList>
            <person name="Goeker M."/>
        </authorList>
    </citation>
    <scope>NUCLEOTIDE SEQUENCE [LARGE SCALE GENOMIC DNA]</scope>
    <source>
        <strain evidence="1 2">ATCC BAA-2084</strain>
    </source>
</reference>
<comment type="caution">
    <text evidence="1">The sequence shown here is derived from an EMBL/GenBank/DDBJ whole genome shotgun (WGS) entry which is preliminary data.</text>
</comment>
<dbReference type="Proteomes" id="UP000320547">
    <property type="component" value="Unassembled WGS sequence"/>
</dbReference>
<evidence type="ECO:0000313" key="2">
    <source>
        <dbReference type="Proteomes" id="UP000320547"/>
    </source>
</evidence>
<dbReference type="AlphaFoldDB" id="A0A562UUW9"/>
<protein>
    <submittedName>
        <fullName evidence="1">Uncharacterized protein</fullName>
    </submittedName>
</protein>
<sequence length="58" mass="6564">MTKDRWSYLSGGLFLCLLKKMGGPMMAALRIEITQYLSIEPFGSQKYSYMPQQTAANP</sequence>
<gene>
    <name evidence="1" type="ORF">JN10_1050</name>
</gene>
<evidence type="ECO:0000313" key="1">
    <source>
        <dbReference type="EMBL" id="TWJ09416.1"/>
    </source>
</evidence>
<accession>A0A562UUW9</accession>
<organism evidence="1 2">
    <name type="scientific">Altererythrobacter ishigakiensis</name>
    <dbReference type="NCBI Taxonomy" id="476157"/>
    <lineage>
        <taxon>Bacteria</taxon>
        <taxon>Pseudomonadati</taxon>
        <taxon>Pseudomonadota</taxon>
        <taxon>Alphaproteobacteria</taxon>
        <taxon>Sphingomonadales</taxon>
        <taxon>Erythrobacteraceae</taxon>
        <taxon>Altererythrobacter</taxon>
    </lineage>
</organism>